<gene>
    <name evidence="2" type="ORF">A3A04_02225</name>
</gene>
<dbReference type="GO" id="GO:0003676">
    <property type="term" value="F:nucleic acid binding"/>
    <property type="evidence" value="ECO:0007669"/>
    <property type="project" value="InterPro"/>
</dbReference>
<evidence type="ECO:0000313" key="3">
    <source>
        <dbReference type="Proteomes" id="UP000178517"/>
    </source>
</evidence>
<dbReference type="Proteomes" id="UP000178517">
    <property type="component" value="Unassembled WGS sequence"/>
</dbReference>
<dbReference type="Pfam" id="PF10108">
    <property type="entry name" value="DNA_pol_B_exo2"/>
    <property type="match status" value="1"/>
</dbReference>
<dbReference type="AlphaFoldDB" id="A0A1G1ZK95"/>
<dbReference type="InterPro" id="IPR012337">
    <property type="entry name" value="RNaseH-like_sf"/>
</dbReference>
<name>A0A1G1ZK95_9BACT</name>
<organism evidence="2 3">
    <name type="scientific">Candidatus Harrisonbacteria bacterium RIFCSPLOWO2_01_FULL_40_28</name>
    <dbReference type="NCBI Taxonomy" id="1798406"/>
    <lineage>
        <taxon>Bacteria</taxon>
        <taxon>Candidatus Harrisoniibacteriota</taxon>
    </lineage>
</organism>
<dbReference type="STRING" id="1798406.A3A04_02225"/>
<feature type="domain" description="Predicted 3'-5' exonuclease PolB-like" evidence="1">
    <location>
        <begin position="92"/>
        <end position="226"/>
    </location>
</feature>
<proteinExistence type="predicted"/>
<dbReference type="SUPFAM" id="SSF53098">
    <property type="entry name" value="Ribonuclease H-like"/>
    <property type="match status" value="1"/>
</dbReference>
<dbReference type="EMBL" id="MHJI01000026">
    <property type="protein sequence ID" value="OGY65038.1"/>
    <property type="molecule type" value="Genomic_DNA"/>
</dbReference>
<protein>
    <recommendedName>
        <fullName evidence="1">Predicted 3'-5' exonuclease PolB-like domain-containing protein</fullName>
    </recommendedName>
</protein>
<accession>A0A1G1ZK95</accession>
<comment type="caution">
    <text evidence="2">The sequence shown here is derived from an EMBL/GenBank/DDBJ whole genome shotgun (WGS) entry which is preliminary data.</text>
</comment>
<reference evidence="2 3" key="1">
    <citation type="journal article" date="2016" name="Nat. Commun.">
        <title>Thousands of microbial genomes shed light on interconnected biogeochemical processes in an aquifer system.</title>
        <authorList>
            <person name="Anantharaman K."/>
            <person name="Brown C.T."/>
            <person name="Hug L.A."/>
            <person name="Sharon I."/>
            <person name="Castelle C.J."/>
            <person name="Probst A.J."/>
            <person name="Thomas B.C."/>
            <person name="Singh A."/>
            <person name="Wilkins M.J."/>
            <person name="Karaoz U."/>
            <person name="Brodie E.L."/>
            <person name="Williams K.H."/>
            <person name="Hubbard S.S."/>
            <person name="Banfield J.F."/>
        </authorList>
    </citation>
    <scope>NUCLEOTIDE SEQUENCE [LARGE SCALE GENOMIC DNA]</scope>
</reference>
<dbReference type="Gene3D" id="3.30.420.10">
    <property type="entry name" value="Ribonuclease H-like superfamily/Ribonuclease H"/>
    <property type="match status" value="1"/>
</dbReference>
<dbReference type="InterPro" id="IPR019288">
    <property type="entry name" value="3'-5'_exonuclease_PolB-like"/>
</dbReference>
<dbReference type="InterPro" id="IPR036397">
    <property type="entry name" value="RNaseH_sf"/>
</dbReference>
<evidence type="ECO:0000259" key="1">
    <source>
        <dbReference type="Pfam" id="PF10108"/>
    </source>
</evidence>
<evidence type="ECO:0000313" key="2">
    <source>
        <dbReference type="EMBL" id="OGY65038.1"/>
    </source>
</evidence>
<sequence length="232" mass="26096">MESNSKTLIFDIETVGMDFDTLDELSKEHIKKHSEKEEGLDEAKERLGLSPLTGRVITIGTLEYGTDTGVVLIENSDALVPHELESGVKLVSGSEAQILTHFWKLAQNYTTFVTFNGRAFDAPFLMIRSAILGIRPSKNLLANRYLFSQPFSAKHIDLFDQLSFYGASRTRSSLHFWTTAFGIPSPKDGGVTGNDVGRLFKEGKIFDIARYNLKDIKSTSMLYDKWNKYLNI</sequence>